<dbReference type="GO" id="GO:0003729">
    <property type="term" value="F:mRNA binding"/>
    <property type="evidence" value="ECO:0007669"/>
    <property type="project" value="TreeGrafter"/>
</dbReference>
<keyword evidence="2" id="KW-0689">Ribosomal protein</keyword>
<dbReference type="GO" id="GO:1990904">
    <property type="term" value="C:ribonucleoprotein complex"/>
    <property type="evidence" value="ECO:0007669"/>
    <property type="project" value="UniProtKB-KW"/>
</dbReference>
<accession>A0A419T8H6</accession>
<dbReference type="InterPro" id="IPR050437">
    <property type="entry name" value="Ribos_protein_bS1-like"/>
</dbReference>
<keyword evidence="3" id="KW-0687">Ribonucleoprotein</keyword>
<name>A0A419T8H6_9FIRM</name>
<comment type="function">
    <text evidence="4">Binds mRNA; thus facilitating recognition of the initiation point. It is needed to translate mRNA with a short Shine-Dalgarno (SD) purine-rich sequence.</text>
</comment>
<dbReference type="PANTHER" id="PTHR10724">
    <property type="entry name" value="30S RIBOSOMAL PROTEIN S1"/>
    <property type="match status" value="1"/>
</dbReference>
<dbReference type="InterPro" id="IPR003029">
    <property type="entry name" value="S1_domain"/>
</dbReference>
<comment type="caution">
    <text evidence="7">The sequence shown here is derived from an EMBL/GenBank/DDBJ whole genome shotgun (WGS) entry which is preliminary data.</text>
</comment>
<protein>
    <submittedName>
        <fullName evidence="7">RNA-binding protein S1</fullName>
    </submittedName>
</protein>
<dbReference type="SMART" id="SM00316">
    <property type="entry name" value="S1"/>
    <property type="match status" value="1"/>
</dbReference>
<evidence type="ECO:0000256" key="2">
    <source>
        <dbReference type="ARBA" id="ARBA00022980"/>
    </source>
</evidence>
<dbReference type="PROSITE" id="PS50126">
    <property type="entry name" value="S1"/>
    <property type="match status" value="1"/>
</dbReference>
<dbReference type="Pfam" id="PF00575">
    <property type="entry name" value="S1"/>
    <property type="match status" value="1"/>
</dbReference>
<dbReference type="GO" id="GO:0006412">
    <property type="term" value="P:translation"/>
    <property type="evidence" value="ECO:0007669"/>
    <property type="project" value="TreeGrafter"/>
</dbReference>
<dbReference type="GO" id="GO:0003735">
    <property type="term" value="F:structural constituent of ribosome"/>
    <property type="evidence" value="ECO:0007669"/>
    <property type="project" value="TreeGrafter"/>
</dbReference>
<evidence type="ECO:0000313" key="8">
    <source>
        <dbReference type="Proteomes" id="UP000284177"/>
    </source>
</evidence>
<sequence length="134" mass="15395">MFVKVGKVVEGTVTGITHFGAFVQLPGGETGLVHISEVSDDYVNNIKDYLKKDQKVKVKILSVDKENKIRLSIRQANSKKSSKQPPKIDWNKGDKKQKRMSFEDKLSKFLRDSNEKQEQLKNRNSRRVSSFRGR</sequence>
<gene>
    <name evidence="7" type="ORF">BET03_08135</name>
</gene>
<evidence type="ECO:0000256" key="5">
    <source>
        <dbReference type="SAM" id="MobiDB-lite"/>
    </source>
</evidence>
<feature type="region of interest" description="Disordered" evidence="5">
    <location>
        <begin position="113"/>
        <end position="134"/>
    </location>
</feature>
<evidence type="ECO:0000256" key="4">
    <source>
        <dbReference type="ARBA" id="ARBA00025604"/>
    </source>
</evidence>
<dbReference type="RefSeq" id="WP_120167333.1">
    <property type="nucleotide sequence ID" value="NZ_MCIB01000003.1"/>
</dbReference>
<feature type="compositionally biased region" description="Basic and acidic residues" evidence="5">
    <location>
        <begin position="89"/>
        <end position="100"/>
    </location>
</feature>
<evidence type="ECO:0000256" key="3">
    <source>
        <dbReference type="ARBA" id="ARBA00023274"/>
    </source>
</evidence>
<dbReference type="GO" id="GO:0005840">
    <property type="term" value="C:ribosome"/>
    <property type="evidence" value="ECO:0007669"/>
    <property type="project" value="UniProtKB-KW"/>
</dbReference>
<dbReference type="Gene3D" id="2.40.50.140">
    <property type="entry name" value="Nucleic acid-binding proteins"/>
    <property type="match status" value="1"/>
</dbReference>
<keyword evidence="8" id="KW-1185">Reference proteome</keyword>
<dbReference type="OrthoDB" id="9810507at2"/>
<dbReference type="FunFam" id="2.40.50.140:FF:000103">
    <property type="entry name" value="protein RRP5 homolog"/>
    <property type="match status" value="1"/>
</dbReference>
<feature type="domain" description="S1 motif" evidence="6">
    <location>
        <begin position="6"/>
        <end position="74"/>
    </location>
</feature>
<evidence type="ECO:0000256" key="1">
    <source>
        <dbReference type="ARBA" id="ARBA00006767"/>
    </source>
</evidence>
<dbReference type="PANTHER" id="PTHR10724:SF7">
    <property type="entry name" value="SMALL RIBOSOMAL SUBUNIT PROTEIN BS1C"/>
    <property type="match status" value="1"/>
</dbReference>
<feature type="region of interest" description="Disordered" evidence="5">
    <location>
        <begin position="72"/>
        <end position="100"/>
    </location>
</feature>
<comment type="similarity">
    <text evidence="1">Belongs to the bacterial ribosomal protein bS1 family.</text>
</comment>
<proteinExistence type="inferred from homology"/>
<evidence type="ECO:0000313" key="7">
    <source>
        <dbReference type="EMBL" id="RKD33887.1"/>
    </source>
</evidence>
<dbReference type="SUPFAM" id="SSF50249">
    <property type="entry name" value="Nucleic acid-binding proteins"/>
    <property type="match status" value="1"/>
</dbReference>
<reference evidence="7 8" key="1">
    <citation type="submission" date="2016-08" db="EMBL/GenBank/DDBJ databases">
        <title>Novel Firmicutes and Novel Genomes.</title>
        <authorList>
            <person name="Poppleton D.I."/>
            <person name="Gribaldo S."/>
        </authorList>
    </citation>
    <scope>NUCLEOTIDE SEQUENCE [LARGE SCALE GENOMIC DNA]</scope>
    <source>
        <strain evidence="7 8">CTT3</strain>
    </source>
</reference>
<dbReference type="EMBL" id="MCIB01000003">
    <property type="protein sequence ID" value="RKD33887.1"/>
    <property type="molecule type" value="Genomic_DNA"/>
</dbReference>
<evidence type="ECO:0000259" key="6">
    <source>
        <dbReference type="PROSITE" id="PS50126"/>
    </source>
</evidence>
<dbReference type="Proteomes" id="UP000284177">
    <property type="component" value="Unassembled WGS sequence"/>
</dbReference>
<organism evidence="7 8">
    <name type="scientific">Thermohalobacter berrensis</name>
    <dbReference type="NCBI Taxonomy" id="99594"/>
    <lineage>
        <taxon>Bacteria</taxon>
        <taxon>Bacillati</taxon>
        <taxon>Bacillota</taxon>
        <taxon>Tissierellia</taxon>
        <taxon>Tissierellales</taxon>
        <taxon>Thermohalobacteraceae</taxon>
        <taxon>Thermohalobacter</taxon>
    </lineage>
</organism>
<dbReference type="AlphaFoldDB" id="A0A419T8H6"/>
<dbReference type="InterPro" id="IPR012340">
    <property type="entry name" value="NA-bd_OB-fold"/>
</dbReference>